<dbReference type="Proteomes" id="UP000243459">
    <property type="component" value="Chromosome 7"/>
</dbReference>
<reference evidence="3" key="1">
    <citation type="journal article" date="2017" name="Nat. Commun.">
        <title>The asparagus genome sheds light on the origin and evolution of a young Y chromosome.</title>
        <authorList>
            <person name="Harkess A."/>
            <person name="Zhou J."/>
            <person name="Xu C."/>
            <person name="Bowers J.E."/>
            <person name="Van der Hulst R."/>
            <person name="Ayyampalayam S."/>
            <person name="Mercati F."/>
            <person name="Riccardi P."/>
            <person name="McKain M.R."/>
            <person name="Kakrana A."/>
            <person name="Tang H."/>
            <person name="Ray J."/>
            <person name="Groenendijk J."/>
            <person name="Arikit S."/>
            <person name="Mathioni S.M."/>
            <person name="Nakano M."/>
            <person name="Shan H."/>
            <person name="Telgmann-Rauber A."/>
            <person name="Kanno A."/>
            <person name="Yue Z."/>
            <person name="Chen H."/>
            <person name="Li W."/>
            <person name="Chen Y."/>
            <person name="Xu X."/>
            <person name="Zhang Y."/>
            <person name="Luo S."/>
            <person name="Chen H."/>
            <person name="Gao J."/>
            <person name="Mao Z."/>
            <person name="Pires J.C."/>
            <person name="Luo M."/>
            <person name="Kudrna D."/>
            <person name="Wing R.A."/>
            <person name="Meyers B.C."/>
            <person name="Yi K."/>
            <person name="Kong H."/>
            <person name="Lavrijsen P."/>
            <person name="Sunseri F."/>
            <person name="Falavigna A."/>
            <person name="Ye Y."/>
            <person name="Leebens-Mack J.H."/>
            <person name="Chen G."/>
        </authorList>
    </citation>
    <scope>NUCLEOTIDE SEQUENCE [LARGE SCALE GENOMIC DNA]</scope>
    <source>
        <strain evidence="3">cv. DH0086</strain>
    </source>
</reference>
<dbReference type="AlphaFoldDB" id="A0A5P1EHH3"/>
<keyword evidence="3" id="KW-1185">Reference proteome</keyword>
<sequence length="133" mass="14177">MTNNDEDGAVMTNNDEDGAVTSLRWLVDDKVRAGELDDGSLLRREELLLGSRKKGCGGDEVEGRHRGGAFMGGLFGVSDSARELVEGGRLRVRDGSLGGRRLLGVRGLSVDPGQRPTGGSDLAVKAVDRQDLR</sequence>
<accession>A0A5P1EHH3</accession>
<gene>
    <name evidence="2" type="ORF">A4U43_C07F15960</name>
</gene>
<feature type="region of interest" description="Disordered" evidence="1">
    <location>
        <begin position="106"/>
        <end position="133"/>
    </location>
</feature>
<organism evidence="2 3">
    <name type="scientific">Asparagus officinalis</name>
    <name type="common">Garden asparagus</name>
    <dbReference type="NCBI Taxonomy" id="4686"/>
    <lineage>
        <taxon>Eukaryota</taxon>
        <taxon>Viridiplantae</taxon>
        <taxon>Streptophyta</taxon>
        <taxon>Embryophyta</taxon>
        <taxon>Tracheophyta</taxon>
        <taxon>Spermatophyta</taxon>
        <taxon>Magnoliopsida</taxon>
        <taxon>Liliopsida</taxon>
        <taxon>Asparagales</taxon>
        <taxon>Asparagaceae</taxon>
        <taxon>Asparagoideae</taxon>
        <taxon>Asparagus</taxon>
    </lineage>
</organism>
<evidence type="ECO:0000313" key="2">
    <source>
        <dbReference type="EMBL" id="ONK63510.1"/>
    </source>
</evidence>
<evidence type="ECO:0000256" key="1">
    <source>
        <dbReference type="SAM" id="MobiDB-lite"/>
    </source>
</evidence>
<proteinExistence type="predicted"/>
<dbReference type="EMBL" id="CM007387">
    <property type="protein sequence ID" value="ONK63510.1"/>
    <property type="molecule type" value="Genomic_DNA"/>
</dbReference>
<dbReference type="Gramene" id="ONK63510">
    <property type="protein sequence ID" value="ONK63510"/>
    <property type="gene ID" value="A4U43_C07F15960"/>
</dbReference>
<protein>
    <submittedName>
        <fullName evidence="2">Uncharacterized protein</fullName>
    </submittedName>
</protein>
<evidence type="ECO:0000313" key="3">
    <source>
        <dbReference type="Proteomes" id="UP000243459"/>
    </source>
</evidence>
<name>A0A5P1EHH3_ASPOF</name>